<comment type="subcellular location">
    <subcellularLocation>
        <location evidence="2">Cell inner membrane</location>
    </subcellularLocation>
</comment>
<dbReference type="InterPro" id="IPR043128">
    <property type="entry name" value="Rev_trsase/Diguanyl_cyclase"/>
</dbReference>
<dbReference type="InterPro" id="IPR029787">
    <property type="entry name" value="Nucleotide_cyclase"/>
</dbReference>
<dbReference type="NCBIfam" id="TIGR00254">
    <property type="entry name" value="GGDEF"/>
    <property type="match status" value="1"/>
</dbReference>
<feature type="domain" description="CHASE" evidence="7">
    <location>
        <begin position="71"/>
        <end position="222"/>
    </location>
</feature>
<evidence type="ECO:0000256" key="5">
    <source>
        <dbReference type="ARBA" id="ARBA00023136"/>
    </source>
</evidence>
<protein>
    <submittedName>
        <fullName evidence="9">Diguanylate cyclase</fullName>
    </submittedName>
</protein>
<feature type="domain" description="GGDEF" evidence="8">
    <location>
        <begin position="384"/>
        <end position="517"/>
    </location>
</feature>
<dbReference type="PROSITE" id="PS50887">
    <property type="entry name" value="GGDEF"/>
    <property type="match status" value="1"/>
</dbReference>
<dbReference type="SMART" id="SM01079">
    <property type="entry name" value="CHASE"/>
    <property type="match status" value="1"/>
</dbReference>
<accession>A0A2Z4RF75</accession>
<proteinExistence type="predicted"/>
<name>A0A2Z4RF75_PSEPU</name>
<dbReference type="InterPro" id="IPR000160">
    <property type="entry name" value="GGDEF_dom"/>
</dbReference>
<organism evidence="9 10">
    <name type="scientific">Pseudomonas putida</name>
    <name type="common">Arthrobacter siderocapsulatus</name>
    <dbReference type="NCBI Taxonomy" id="303"/>
    <lineage>
        <taxon>Bacteria</taxon>
        <taxon>Pseudomonadati</taxon>
        <taxon>Pseudomonadota</taxon>
        <taxon>Gammaproteobacteria</taxon>
        <taxon>Pseudomonadales</taxon>
        <taxon>Pseudomonadaceae</taxon>
        <taxon>Pseudomonas</taxon>
    </lineage>
</organism>
<evidence type="ECO:0000256" key="3">
    <source>
        <dbReference type="ARBA" id="ARBA00022692"/>
    </source>
</evidence>
<dbReference type="Gene3D" id="3.30.450.350">
    <property type="entry name" value="CHASE domain"/>
    <property type="match status" value="1"/>
</dbReference>
<keyword evidence="3 6" id="KW-0812">Transmembrane</keyword>
<evidence type="ECO:0000256" key="6">
    <source>
        <dbReference type="SAM" id="Phobius"/>
    </source>
</evidence>
<dbReference type="PANTHER" id="PTHR46663:SF2">
    <property type="entry name" value="GGDEF DOMAIN-CONTAINING PROTEIN"/>
    <property type="match status" value="1"/>
</dbReference>
<evidence type="ECO:0000259" key="7">
    <source>
        <dbReference type="PROSITE" id="PS50839"/>
    </source>
</evidence>
<dbReference type="EMBL" id="CP029693">
    <property type="protein sequence ID" value="AWY39617.1"/>
    <property type="molecule type" value="Genomic_DNA"/>
</dbReference>
<reference evidence="9 10" key="1">
    <citation type="submission" date="2018-05" db="EMBL/GenBank/DDBJ databases">
        <title>Whole genome sequence of Pseudomonas putida JBC17.</title>
        <authorList>
            <person name="Lee Y.H."/>
            <person name="David K."/>
        </authorList>
    </citation>
    <scope>NUCLEOTIDE SEQUENCE [LARGE SCALE GENOMIC DNA]</scope>
    <source>
        <strain evidence="9 10">JBC17</strain>
    </source>
</reference>
<evidence type="ECO:0000259" key="8">
    <source>
        <dbReference type="PROSITE" id="PS50887"/>
    </source>
</evidence>
<dbReference type="FunFam" id="3.30.70.270:FF:000001">
    <property type="entry name" value="Diguanylate cyclase domain protein"/>
    <property type="match status" value="1"/>
</dbReference>
<dbReference type="GO" id="GO:0005886">
    <property type="term" value="C:plasma membrane"/>
    <property type="evidence" value="ECO:0007669"/>
    <property type="project" value="UniProtKB-SubCell"/>
</dbReference>
<dbReference type="Pfam" id="PF00990">
    <property type="entry name" value="GGDEF"/>
    <property type="match status" value="1"/>
</dbReference>
<evidence type="ECO:0000313" key="10">
    <source>
        <dbReference type="Proteomes" id="UP000250299"/>
    </source>
</evidence>
<comment type="cofactor">
    <cofactor evidence="1">
        <name>Mg(2+)</name>
        <dbReference type="ChEBI" id="CHEBI:18420"/>
    </cofactor>
</comment>
<dbReference type="AlphaFoldDB" id="A0A2Z4RF75"/>
<evidence type="ECO:0000256" key="4">
    <source>
        <dbReference type="ARBA" id="ARBA00022989"/>
    </source>
</evidence>
<evidence type="ECO:0000256" key="2">
    <source>
        <dbReference type="ARBA" id="ARBA00004533"/>
    </source>
</evidence>
<dbReference type="SMART" id="SM00267">
    <property type="entry name" value="GGDEF"/>
    <property type="match status" value="1"/>
</dbReference>
<dbReference type="Gene3D" id="3.30.70.270">
    <property type="match status" value="1"/>
</dbReference>
<keyword evidence="4 6" id="KW-1133">Transmembrane helix</keyword>
<dbReference type="OrthoDB" id="73375at2"/>
<dbReference type="CDD" id="cd01949">
    <property type="entry name" value="GGDEF"/>
    <property type="match status" value="1"/>
</dbReference>
<sequence length="520" mass="57573">MIWTKRRSSLLGFIFLAVGLVLFSALLLLKSETQRRETYFSEYVQNISGVVRNQLDTNEAVLSGFSAFLQAVDQSDTEATARYAAAVLSAYPHIYMLEVARAVPVSEQVAFEKLLRRTWRPDFELKDFPSLTQQPNGPQAFLSETWPVLFMYPSLPESSSIYGVRLETVPYLSYALARTHSSQKPAVSPVFSMYEGGSAYILMQSVTRPEQERGRASPNFFGSTMVALLLVKTGALSEAVNHANVDPLVHITAVLKTAAGSESDVFSTQVQQAGFLDRLLLPQLNDRVEILNSSQPMTLLFERQLRFGDVLTEEMLMILLVLAGALVLMPMVLIRHFKSMERAEIEHERAAWLATHDVLTQLPNRYLLAERFAQAHSDWETKGIAFAVLLIDLDHFKEINDQYGHDVGDEVLRAVAGRMLQSSRPCDTVARYGGDEFVMLISNLSDPRSAEVQAARVFDSIARKVVTSAGELSVSCSVGVSLCPVHGQSLDALLKAADQAMYGVKQLGRRGVGMTESPLA</sequence>
<dbReference type="PANTHER" id="PTHR46663">
    <property type="entry name" value="DIGUANYLATE CYCLASE DGCT-RELATED"/>
    <property type="match status" value="1"/>
</dbReference>
<dbReference type="InterPro" id="IPR052163">
    <property type="entry name" value="DGC-Regulatory_Protein"/>
</dbReference>
<dbReference type="GO" id="GO:0003824">
    <property type="term" value="F:catalytic activity"/>
    <property type="evidence" value="ECO:0007669"/>
    <property type="project" value="UniProtKB-ARBA"/>
</dbReference>
<dbReference type="Pfam" id="PF03924">
    <property type="entry name" value="CHASE"/>
    <property type="match status" value="1"/>
</dbReference>
<dbReference type="GO" id="GO:0007165">
    <property type="term" value="P:signal transduction"/>
    <property type="evidence" value="ECO:0007669"/>
    <property type="project" value="UniProtKB-ARBA"/>
</dbReference>
<gene>
    <name evidence="9" type="ORF">DKY63_06750</name>
</gene>
<dbReference type="InterPro" id="IPR006189">
    <property type="entry name" value="CHASE_dom"/>
</dbReference>
<evidence type="ECO:0000256" key="1">
    <source>
        <dbReference type="ARBA" id="ARBA00001946"/>
    </source>
</evidence>
<dbReference type="SUPFAM" id="SSF55073">
    <property type="entry name" value="Nucleotide cyclase"/>
    <property type="match status" value="1"/>
</dbReference>
<keyword evidence="5 6" id="KW-0472">Membrane</keyword>
<dbReference type="PROSITE" id="PS50839">
    <property type="entry name" value="CHASE"/>
    <property type="match status" value="1"/>
</dbReference>
<evidence type="ECO:0000313" key="9">
    <source>
        <dbReference type="EMBL" id="AWY39617.1"/>
    </source>
</evidence>
<dbReference type="Proteomes" id="UP000250299">
    <property type="component" value="Chromosome"/>
</dbReference>
<dbReference type="RefSeq" id="WP_110963389.1">
    <property type="nucleotide sequence ID" value="NZ_CP029693.1"/>
</dbReference>
<dbReference type="InterPro" id="IPR042240">
    <property type="entry name" value="CHASE_sf"/>
</dbReference>
<feature type="transmembrane region" description="Helical" evidence="6">
    <location>
        <begin position="315"/>
        <end position="334"/>
    </location>
</feature>